<feature type="transmembrane region" description="Helical" evidence="1">
    <location>
        <begin position="181"/>
        <end position="201"/>
    </location>
</feature>
<keyword evidence="1" id="KW-1133">Transmembrane helix</keyword>
<name>A0A7C5Y7L1_9BACT</name>
<gene>
    <name evidence="2" type="ORF">ENM46_05120</name>
</gene>
<keyword evidence="1" id="KW-0472">Membrane</keyword>
<proteinExistence type="predicted"/>
<feature type="transmembrane region" description="Helical" evidence="1">
    <location>
        <begin position="102"/>
        <end position="122"/>
    </location>
</feature>
<dbReference type="EMBL" id="DRXW01000308">
    <property type="protein sequence ID" value="HHR34309.1"/>
    <property type="molecule type" value="Genomic_DNA"/>
</dbReference>
<evidence type="ECO:0000313" key="2">
    <source>
        <dbReference type="EMBL" id="HHR34309.1"/>
    </source>
</evidence>
<sequence length="252" mass="29143">MLDLELFFSRKHWIVITIIILLFGVLVFFLINNTLTDETIKERFDGVMLNSEIIWKNDDLIIPFLLIFYSELIFSLEYREGTLLTEMLLGESKKRWFLKRLIGLYFFILIQYVVMSLLILFLPLLVGKPIVSKYTVNYFKEIGILKAFSYIILTTLVNYSKAMMFLSIGNIFCMKFPNKPLAGPIFGAGVSLVLLQLIAKLDEKVPKLINVVEEYLNASDVNGLIVFNSIALIFFTTSYFIFKKTKVENFGM</sequence>
<keyword evidence="1" id="KW-0812">Transmembrane</keyword>
<feature type="transmembrane region" description="Helical" evidence="1">
    <location>
        <begin position="12"/>
        <end position="31"/>
    </location>
</feature>
<organism evidence="2">
    <name type="scientific">Fervidobacterium nodosum</name>
    <dbReference type="NCBI Taxonomy" id="2424"/>
    <lineage>
        <taxon>Bacteria</taxon>
        <taxon>Thermotogati</taxon>
        <taxon>Thermotogota</taxon>
        <taxon>Thermotogae</taxon>
        <taxon>Thermotogales</taxon>
        <taxon>Fervidobacteriaceae</taxon>
        <taxon>Fervidobacterium</taxon>
    </lineage>
</organism>
<protein>
    <submittedName>
        <fullName evidence="2">Uncharacterized protein</fullName>
    </submittedName>
</protein>
<dbReference type="AlphaFoldDB" id="A0A7C5Y7L1"/>
<comment type="caution">
    <text evidence="2">The sequence shown here is derived from an EMBL/GenBank/DDBJ whole genome shotgun (WGS) entry which is preliminary data.</text>
</comment>
<accession>A0A7C5Y7L1</accession>
<reference evidence="2" key="1">
    <citation type="journal article" date="2020" name="mSystems">
        <title>Genome- and Community-Level Interaction Insights into Carbon Utilization and Element Cycling Functions of Hydrothermarchaeota in Hydrothermal Sediment.</title>
        <authorList>
            <person name="Zhou Z."/>
            <person name="Liu Y."/>
            <person name="Xu W."/>
            <person name="Pan J."/>
            <person name="Luo Z.H."/>
            <person name="Li M."/>
        </authorList>
    </citation>
    <scope>NUCLEOTIDE SEQUENCE [LARGE SCALE GENOMIC DNA]</scope>
    <source>
        <strain evidence="2">SpSt-1088</strain>
    </source>
</reference>
<evidence type="ECO:0000256" key="1">
    <source>
        <dbReference type="SAM" id="Phobius"/>
    </source>
</evidence>
<feature type="transmembrane region" description="Helical" evidence="1">
    <location>
        <begin position="142"/>
        <end position="160"/>
    </location>
</feature>
<feature type="transmembrane region" description="Helical" evidence="1">
    <location>
        <begin position="221"/>
        <end position="242"/>
    </location>
</feature>